<keyword evidence="3" id="KW-1185">Reference proteome</keyword>
<dbReference type="AlphaFoldDB" id="A0AB34K605"/>
<feature type="compositionally biased region" description="Low complexity" evidence="1">
    <location>
        <begin position="58"/>
        <end position="73"/>
    </location>
</feature>
<reference evidence="2 3" key="1">
    <citation type="journal article" date="2024" name="Science">
        <title>Giant polyketide synthase enzymes in the biosynthesis of giant marine polyether toxins.</title>
        <authorList>
            <person name="Fallon T.R."/>
            <person name="Shende V.V."/>
            <person name="Wierzbicki I.H."/>
            <person name="Pendleton A.L."/>
            <person name="Watervoot N.F."/>
            <person name="Auber R.P."/>
            <person name="Gonzalez D.J."/>
            <person name="Wisecaver J.H."/>
            <person name="Moore B.S."/>
        </authorList>
    </citation>
    <scope>NUCLEOTIDE SEQUENCE [LARGE SCALE GENOMIC DNA]</scope>
    <source>
        <strain evidence="2 3">12B1</strain>
    </source>
</reference>
<feature type="compositionally biased region" description="Polar residues" evidence="1">
    <location>
        <begin position="354"/>
        <end position="367"/>
    </location>
</feature>
<feature type="region of interest" description="Disordered" evidence="1">
    <location>
        <begin position="25"/>
        <end position="103"/>
    </location>
</feature>
<feature type="region of interest" description="Disordered" evidence="1">
    <location>
        <begin position="349"/>
        <end position="375"/>
    </location>
</feature>
<accession>A0AB34K605</accession>
<comment type="caution">
    <text evidence="2">The sequence shown here is derived from an EMBL/GenBank/DDBJ whole genome shotgun (WGS) entry which is preliminary data.</text>
</comment>
<sequence length="525" mass="56642">MALRMRPAHLSVAERMQTSFSCMGARVSGRRGGHSAPPKPTRPLSARARLSSPPPPCASAAEAAARAPPFASLQGRTITPSAARPATADARRRPAPPPPRALRPFSAAARVSRGAAREAAEGVAWWREAQAEAWWREAAAAAAAAAAAGGGGGGRGGGAVVVRGGREGRREASLFEAHVQAAAAARARAGGGGAAAAGARAAEAAAEGCEGPRGAGGARPPRDETRAEERRQLRRTVEEMLRRPMAAIDASLGERRVCAQACKACLRVMEQARPPALVAPMVGPLAPVWKRLHEAIEQFLIASVYSVDLPAKHPELYIDFPHHKSDRGELARASLAVAHLQRFARNSRDASFARSAQPQGGESTPSVEASKAVHGEADVGRAPSVRLLLAAEKVPHYAIADRYEALALMLENEVERLHEIERQQQMTIEDRETVVAKMRELFPDKNRRINLLARQVDDELEAIREHKNGTGEKPRKIRENQENMVTMLREGQHHQCMLEAEVARLKKFNEYLHHLLKEGSHQSTS</sequence>
<organism evidence="2 3">
    <name type="scientific">Prymnesium parvum</name>
    <name type="common">Toxic golden alga</name>
    <dbReference type="NCBI Taxonomy" id="97485"/>
    <lineage>
        <taxon>Eukaryota</taxon>
        <taxon>Haptista</taxon>
        <taxon>Haptophyta</taxon>
        <taxon>Prymnesiophyceae</taxon>
        <taxon>Prymnesiales</taxon>
        <taxon>Prymnesiaceae</taxon>
        <taxon>Prymnesium</taxon>
    </lineage>
</organism>
<evidence type="ECO:0000256" key="1">
    <source>
        <dbReference type="SAM" id="MobiDB-lite"/>
    </source>
</evidence>
<name>A0AB34K605_PRYPA</name>
<feature type="compositionally biased region" description="Basic and acidic residues" evidence="1">
    <location>
        <begin position="220"/>
        <end position="230"/>
    </location>
</feature>
<feature type="region of interest" description="Disordered" evidence="1">
    <location>
        <begin position="206"/>
        <end position="230"/>
    </location>
</feature>
<dbReference type="Proteomes" id="UP001515480">
    <property type="component" value="Unassembled WGS sequence"/>
</dbReference>
<protein>
    <submittedName>
        <fullName evidence="2">Uncharacterized protein</fullName>
    </submittedName>
</protein>
<evidence type="ECO:0000313" key="2">
    <source>
        <dbReference type="EMBL" id="KAL1529923.1"/>
    </source>
</evidence>
<gene>
    <name evidence="2" type="ORF">AB1Y20_000851</name>
</gene>
<evidence type="ECO:0000313" key="3">
    <source>
        <dbReference type="Proteomes" id="UP001515480"/>
    </source>
</evidence>
<dbReference type="EMBL" id="JBGBPQ010000001">
    <property type="protein sequence ID" value="KAL1529923.1"/>
    <property type="molecule type" value="Genomic_DNA"/>
</dbReference>
<feature type="compositionally biased region" description="Low complexity" evidence="1">
    <location>
        <begin position="42"/>
        <end position="51"/>
    </location>
</feature>
<proteinExistence type="predicted"/>